<evidence type="ECO:0008006" key="3">
    <source>
        <dbReference type="Google" id="ProtNLM"/>
    </source>
</evidence>
<protein>
    <recommendedName>
        <fullName evidence="3">Transposase DDE domain-containing protein</fullName>
    </recommendedName>
</protein>
<evidence type="ECO:0000313" key="2">
    <source>
        <dbReference type="Proteomes" id="UP000829992"/>
    </source>
</evidence>
<reference evidence="1 2" key="1">
    <citation type="submission" date="2022-05" db="EMBL/GenBank/DDBJ databases">
        <authorList>
            <person name="Zhou X."/>
            <person name="Li K."/>
            <person name="Man Y."/>
        </authorList>
    </citation>
    <scope>NUCLEOTIDE SEQUENCE [LARGE SCALE GENOMIC DNA]</scope>
    <source>
        <strain evidence="1 2">MS405</strain>
    </source>
</reference>
<dbReference type="EMBL" id="CP097289">
    <property type="protein sequence ID" value="UQT61172.1"/>
    <property type="molecule type" value="Genomic_DNA"/>
</dbReference>
<name>A0ABY4Q528_9ACTN</name>
<evidence type="ECO:0000313" key="1">
    <source>
        <dbReference type="EMBL" id="UQT61172.1"/>
    </source>
</evidence>
<gene>
    <name evidence="1" type="ORF">M4V62_42265</name>
</gene>
<dbReference type="Proteomes" id="UP000829992">
    <property type="component" value="Chromosome"/>
</dbReference>
<proteinExistence type="predicted"/>
<accession>A0ABY4Q528</accession>
<sequence length="67" mass="7459">MLIRNPGAAADHLASTATATATFTTTGTYERCCNRLKQWRGLATRYAKRAAIYRAEVVIAAIMIWLR</sequence>
<keyword evidence="2" id="KW-1185">Reference proteome</keyword>
<organism evidence="1 2">
    <name type="scientific">Streptomyces durmitorensis</name>
    <dbReference type="NCBI Taxonomy" id="319947"/>
    <lineage>
        <taxon>Bacteria</taxon>
        <taxon>Bacillati</taxon>
        <taxon>Actinomycetota</taxon>
        <taxon>Actinomycetes</taxon>
        <taxon>Kitasatosporales</taxon>
        <taxon>Streptomycetaceae</taxon>
        <taxon>Streptomyces</taxon>
    </lineage>
</organism>